<evidence type="ECO:0000259" key="12">
    <source>
        <dbReference type="PROSITE" id="PS50038"/>
    </source>
</evidence>
<proteinExistence type="inferred from homology"/>
<dbReference type="FunFam" id="1.10.2000.10:FF:000001">
    <property type="entry name" value="secreted frizzled-related protein 2"/>
    <property type="match status" value="1"/>
</dbReference>
<evidence type="ECO:0000256" key="3">
    <source>
        <dbReference type="ARBA" id="ARBA00022473"/>
    </source>
</evidence>
<dbReference type="Pfam" id="PF01392">
    <property type="entry name" value="Fz"/>
    <property type="match status" value="1"/>
</dbReference>
<dbReference type="InterPro" id="IPR018933">
    <property type="entry name" value="Netrin_module_non-TIMP"/>
</dbReference>
<dbReference type="GO" id="GO:0017147">
    <property type="term" value="F:Wnt-protein binding"/>
    <property type="evidence" value="ECO:0007669"/>
    <property type="project" value="TreeGrafter"/>
</dbReference>
<feature type="domain" description="NTR" evidence="13">
    <location>
        <begin position="154"/>
        <end position="271"/>
    </location>
</feature>
<keyword evidence="3" id="KW-0217">Developmental protein</keyword>
<feature type="region of interest" description="Disordered" evidence="10">
    <location>
        <begin position="288"/>
        <end position="333"/>
    </location>
</feature>
<dbReference type="Proteomes" id="UP000494040">
    <property type="component" value="Unassembled WGS sequence"/>
</dbReference>
<dbReference type="InterPro" id="IPR020067">
    <property type="entry name" value="Frizzled_dom"/>
</dbReference>
<keyword evidence="4" id="KW-0964">Secreted</keyword>
<dbReference type="RefSeq" id="XP_014246208.1">
    <property type="nucleotide sequence ID" value="XM_014390722.2"/>
</dbReference>
<comment type="caution">
    <text evidence="9">Lacks conserved residue(s) required for the propagation of feature annotation.</text>
</comment>
<evidence type="ECO:0000256" key="6">
    <source>
        <dbReference type="ARBA" id="ARBA00022729"/>
    </source>
</evidence>
<dbReference type="OMA" id="AMLEHMC"/>
<evidence type="ECO:0000256" key="9">
    <source>
        <dbReference type="PROSITE-ProRule" id="PRU00090"/>
    </source>
</evidence>
<feature type="compositionally biased region" description="Basic residues" evidence="10">
    <location>
        <begin position="318"/>
        <end position="333"/>
    </location>
</feature>
<dbReference type="GeneID" id="106664742"/>
<keyword evidence="5" id="KW-0879">Wnt signaling pathway</keyword>
<evidence type="ECO:0000256" key="5">
    <source>
        <dbReference type="ARBA" id="ARBA00022687"/>
    </source>
</evidence>
<evidence type="ECO:0008006" key="16">
    <source>
        <dbReference type="Google" id="ProtNLM"/>
    </source>
</evidence>
<dbReference type="EnsemblMetazoa" id="XM_014390722.2">
    <property type="protein sequence ID" value="XP_014246208.1"/>
    <property type="gene ID" value="LOC106664742"/>
</dbReference>
<evidence type="ECO:0000256" key="1">
    <source>
        <dbReference type="ARBA" id="ARBA00004613"/>
    </source>
</evidence>
<keyword evidence="7" id="KW-0221">Differentiation</keyword>
<dbReference type="OrthoDB" id="10053709at2759"/>
<keyword evidence="15" id="KW-1185">Reference proteome</keyword>
<evidence type="ECO:0000256" key="2">
    <source>
        <dbReference type="ARBA" id="ARBA00010054"/>
    </source>
</evidence>
<dbReference type="GO" id="GO:0005615">
    <property type="term" value="C:extracellular space"/>
    <property type="evidence" value="ECO:0007669"/>
    <property type="project" value="TreeGrafter"/>
</dbReference>
<evidence type="ECO:0000256" key="8">
    <source>
        <dbReference type="ARBA" id="ARBA00023157"/>
    </source>
</evidence>
<feature type="compositionally biased region" description="Polar residues" evidence="10">
    <location>
        <begin position="300"/>
        <end position="315"/>
    </location>
</feature>
<evidence type="ECO:0000259" key="13">
    <source>
        <dbReference type="PROSITE" id="PS50189"/>
    </source>
</evidence>
<feature type="domain" description="FZ" evidence="12">
    <location>
        <begin position="23"/>
        <end position="140"/>
    </location>
</feature>
<dbReference type="GO" id="GO:0060070">
    <property type="term" value="P:canonical Wnt signaling pathway"/>
    <property type="evidence" value="ECO:0007669"/>
    <property type="project" value="TreeGrafter"/>
</dbReference>
<comment type="subcellular location">
    <subcellularLocation>
        <location evidence="1">Secreted</location>
    </subcellularLocation>
</comment>
<dbReference type="InterPro" id="IPR036790">
    <property type="entry name" value="Frizzled_dom_sf"/>
</dbReference>
<reference evidence="14" key="1">
    <citation type="submission" date="2022-01" db="UniProtKB">
        <authorList>
            <consortium name="EnsemblMetazoa"/>
        </authorList>
    </citation>
    <scope>IDENTIFICATION</scope>
</reference>
<dbReference type="Gene3D" id="1.10.2000.10">
    <property type="entry name" value="Frizzled cysteine-rich domain"/>
    <property type="match status" value="1"/>
</dbReference>
<dbReference type="Pfam" id="PF01759">
    <property type="entry name" value="NTR"/>
    <property type="match status" value="1"/>
</dbReference>
<keyword evidence="6 11" id="KW-0732">Signal</keyword>
<dbReference type="GO" id="GO:0035567">
    <property type="term" value="P:non-canonical Wnt signaling pathway"/>
    <property type="evidence" value="ECO:0007669"/>
    <property type="project" value="TreeGrafter"/>
</dbReference>
<dbReference type="PROSITE" id="PS50038">
    <property type="entry name" value="FZ"/>
    <property type="match status" value="1"/>
</dbReference>
<dbReference type="AlphaFoldDB" id="A0A8I6TFD5"/>
<dbReference type="InterPro" id="IPR008993">
    <property type="entry name" value="TIMP-like_OB-fold"/>
</dbReference>
<dbReference type="SMART" id="SM00063">
    <property type="entry name" value="FRI"/>
    <property type="match status" value="1"/>
</dbReference>
<dbReference type="Gene3D" id="2.40.50.120">
    <property type="match status" value="1"/>
</dbReference>
<evidence type="ECO:0000256" key="4">
    <source>
        <dbReference type="ARBA" id="ARBA00022525"/>
    </source>
</evidence>
<accession>A0A8I6TFD5</accession>
<dbReference type="InterPro" id="IPR001134">
    <property type="entry name" value="Netrin_domain"/>
</dbReference>
<sequence length="333" mass="38209">MRLRLVQLVIVGTVLCEEWNILVQPPTCVQIPRNMTLCYGIGYQKMRLPNLLEHDTMAEVTQQASSWLPLLNVQCHMDSQLFLCSLFSPVCLDRLIYPCRSLCETVKKGCEGRMKNYGFPWPDMFDCEKFPLDNDMCITPQAVHNSLKGDNTNCLTCNQAETYENILDNFCRSEFAIRAKFRYISKHKLTCKKPKVLKGNNQVNKKLNKPVLTLESKDKCCESTARSNRNTYLIMGVFQEDKLIPRFIMPWRKKNSKPFKRAVRMFKKLNCSDPKLVSQSVINDAFPKSLDSHGHKGQKKNNSSLSAKTNNSSTTKLKGVRKSKKRKYTNSTG</sequence>
<evidence type="ECO:0000256" key="7">
    <source>
        <dbReference type="ARBA" id="ARBA00022782"/>
    </source>
</evidence>
<dbReference type="PANTHER" id="PTHR11309">
    <property type="entry name" value="FRIZZLED"/>
    <property type="match status" value="1"/>
</dbReference>
<dbReference type="PROSITE" id="PS50189">
    <property type="entry name" value="NTR"/>
    <property type="match status" value="1"/>
</dbReference>
<dbReference type="SUPFAM" id="SSF50242">
    <property type="entry name" value="TIMP-like"/>
    <property type="match status" value="1"/>
</dbReference>
<feature type="signal peptide" evidence="11">
    <location>
        <begin position="1"/>
        <end position="16"/>
    </location>
</feature>
<organism evidence="14 15">
    <name type="scientific">Cimex lectularius</name>
    <name type="common">Bed bug</name>
    <name type="synonym">Acanthia lectularia</name>
    <dbReference type="NCBI Taxonomy" id="79782"/>
    <lineage>
        <taxon>Eukaryota</taxon>
        <taxon>Metazoa</taxon>
        <taxon>Ecdysozoa</taxon>
        <taxon>Arthropoda</taxon>
        <taxon>Hexapoda</taxon>
        <taxon>Insecta</taxon>
        <taxon>Pterygota</taxon>
        <taxon>Neoptera</taxon>
        <taxon>Paraneoptera</taxon>
        <taxon>Hemiptera</taxon>
        <taxon>Heteroptera</taxon>
        <taxon>Panheteroptera</taxon>
        <taxon>Cimicomorpha</taxon>
        <taxon>Cimicidae</taxon>
        <taxon>Cimex</taxon>
    </lineage>
</organism>
<evidence type="ECO:0000313" key="14">
    <source>
        <dbReference type="EnsemblMetazoa" id="XP_014246208.1"/>
    </source>
</evidence>
<comment type="similarity">
    <text evidence="2">Belongs to the secreted frizzled-related protein (sFRP) family.</text>
</comment>
<protein>
    <recommendedName>
        <fullName evidence="16">Secreted frizzled-related protein 1</fullName>
    </recommendedName>
</protein>
<dbReference type="SUPFAM" id="SSF63501">
    <property type="entry name" value="Frizzled cysteine-rich domain"/>
    <property type="match status" value="1"/>
</dbReference>
<evidence type="ECO:0000313" key="15">
    <source>
        <dbReference type="Proteomes" id="UP000494040"/>
    </source>
</evidence>
<evidence type="ECO:0000256" key="11">
    <source>
        <dbReference type="SAM" id="SignalP"/>
    </source>
</evidence>
<feature type="disulfide bond" evidence="9">
    <location>
        <begin position="103"/>
        <end position="127"/>
    </location>
</feature>
<dbReference type="InterPro" id="IPR015526">
    <property type="entry name" value="Frizzled/SFRP"/>
</dbReference>
<dbReference type="KEGG" id="clec:106664742"/>
<feature type="disulfide bond" evidence="9">
    <location>
        <begin position="38"/>
        <end position="84"/>
    </location>
</feature>
<evidence type="ECO:0000256" key="10">
    <source>
        <dbReference type="SAM" id="MobiDB-lite"/>
    </source>
</evidence>
<keyword evidence="8 9" id="KW-1015">Disulfide bond</keyword>
<feature type="chain" id="PRO_5035260324" description="Secreted frizzled-related protein 1" evidence="11">
    <location>
        <begin position="17"/>
        <end position="333"/>
    </location>
</feature>
<dbReference type="GO" id="GO:0030154">
    <property type="term" value="P:cell differentiation"/>
    <property type="evidence" value="ECO:0007669"/>
    <property type="project" value="UniProtKB-KW"/>
</dbReference>
<dbReference type="PANTHER" id="PTHR11309:SF148">
    <property type="entry name" value="SECRETED FRIZZLED-RELATED PROTEIN 1"/>
    <property type="match status" value="1"/>
</dbReference>
<name>A0A8I6TFD5_CIMLE</name>